<proteinExistence type="predicted"/>
<gene>
    <name evidence="2" type="ORF">M6B38_117205</name>
</gene>
<feature type="region of interest" description="Disordered" evidence="1">
    <location>
        <begin position="1"/>
        <end position="31"/>
    </location>
</feature>
<dbReference type="Proteomes" id="UP001140949">
    <property type="component" value="Unassembled WGS sequence"/>
</dbReference>
<evidence type="ECO:0000313" key="2">
    <source>
        <dbReference type="EMBL" id="KAJ6843839.1"/>
    </source>
</evidence>
<evidence type="ECO:0000256" key="1">
    <source>
        <dbReference type="SAM" id="MobiDB-lite"/>
    </source>
</evidence>
<dbReference type="EMBL" id="JANAVB010006993">
    <property type="protein sequence ID" value="KAJ6843839.1"/>
    <property type="molecule type" value="Genomic_DNA"/>
</dbReference>
<name>A0AAX6HRY3_IRIPA</name>
<accession>A0AAX6HRY3</accession>
<organism evidence="2 3">
    <name type="scientific">Iris pallida</name>
    <name type="common">Sweet iris</name>
    <dbReference type="NCBI Taxonomy" id="29817"/>
    <lineage>
        <taxon>Eukaryota</taxon>
        <taxon>Viridiplantae</taxon>
        <taxon>Streptophyta</taxon>
        <taxon>Embryophyta</taxon>
        <taxon>Tracheophyta</taxon>
        <taxon>Spermatophyta</taxon>
        <taxon>Magnoliopsida</taxon>
        <taxon>Liliopsida</taxon>
        <taxon>Asparagales</taxon>
        <taxon>Iridaceae</taxon>
        <taxon>Iridoideae</taxon>
        <taxon>Irideae</taxon>
        <taxon>Iris</taxon>
    </lineage>
</organism>
<comment type="caution">
    <text evidence="2">The sequence shown here is derived from an EMBL/GenBank/DDBJ whole genome shotgun (WGS) entry which is preliminary data.</text>
</comment>
<reference evidence="2" key="2">
    <citation type="submission" date="2023-04" db="EMBL/GenBank/DDBJ databases">
        <authorList>
            <person name="Bruccoleri R.E."/>
            <person name="Oakeley E.J."/>
            <person name="Faust A.-M."/>
            <person name="Dessus-Babus S."/>
            <person name="Altorfer M."/>
            <person name="Burckhardt D."/>
            <person name="Oertli M."/>
            <person name="Naumann U."/>
            <person name="Petersen F."/>
            <person name="Wong J."/>
        </authorList>
    </citation>
    <scope>NUCLEOTIDE SEQUENCE</scope>
    <source>
        <strain evidence="2">GSM-AAB239-AS_SAM_17_03QT</strain>
        <tissue evidence="2">Leaf</tissue>
    </source>
</reference>
<reference evidence="2" key="1">
    <citation type="journal article" date="2023" name="GigaByte">
        <title>Genome assembly of the bearded iris, Iris pallida Lam.</title>
        <authorList>
            <person name="Bruccoleri R.E."/>
            <person name="Oakeley E.J."/>
            <person name="Faust A.M.E."/>
            <person name="Altorfer M."/>
            <person name="Dessus-Babus S."/>
            <person name="Burckhardt D."/>
            <person name="Oertli M."/>
            <person name="Naumann U."/>
            <person name="Petersen F."/>
            <person name="Wong J."/>
        </authorList>
    </citation>
    <scope>NUCLEOTIDE SEQUENCE</scope>
    <source>
        <strain evidence="2">GSM-AAB239-AS_SAM_17_03QT</strain>
    </source>
</reference>
<feature type="region of interest" description="Disordered" evidence="1">
    <location>
        <begin position="50"/>
        <end position="84"/>
    </location>
</feature>
<evidence type="ECO:0000313" key="3">
    <source>
        <dbReference type="Proteomes" id="UP001140949"/>
    </source>
</evidence>
<protein>
    <submittedName>
        <fullName evidence="2">Uncharacterized protein</fullName>
    </submittedName>
</protein>
<dbReference type="AlphaFoldDB" id="A0AAX6HRY3"/>
<keyword evidence="3" id="KW-1185">Reference proteome</keyword>
<sequence>MDFKSKGTTGLDDFRTNSHGDSSLRHHRRRLSTLRGRACHLGIDRTKTRRPRTVLLTGDPSRRALDDPTSTDAATQYRRRRASS</sequence>
<feature type="compositionally biased region" description="Basic and acidic residues" evidence="1">
    <location>
        <begin position="12"/>
        <end position="24"/>
    </location>
</feature>